<gene>
    <name evidence="4" type="ORF">OVN521_LOCUS41981</name>
</gene>
<accession>A0A820WW93</accession>
<dbReference type="InterPro" id="IPR052103">
    <property type="entry name" value="Dual_spec_Phospatases"/>
</dbReference>
<dbReference type="Proteomes" id="UP000663866">
    <property type="component" value="Unassembled WGS sequence"/>
</dbReference>
<evidence type="ECO:0000256" key="2">
    <source>
        <dbReference type="ARBA" id="ARBA00022801"/>
    </source>
</evidence>
<reference evidence="4" key="1">
    <citation type="submission" date="2021-02" db="EMBL/GenBank/DDBJ databases">
        <authorList>
            <person name="Nowell W R."/>
        </authorList>
    </citation>
    <scope>NUCLEOTIDE SEQUENCE</scope>
</reference>
<organism evidence="4 5">
    <name type="scientific">Rotaria magnacalcarata</name>
    <dbReference type="NCBI Taxonomy" id="392030"/>
    <lineage>
        <taxon>Eukaryota</taxon>
        <taxon>Metazoa</taxon>
        <taxon>Spiralia</taxon>
        <taxon>Gnathifera</taxon>
        <taxon>Rotifera</taxon>
        <taxon>Eurotatoria</taxon>
        <taxon>Bdelloidea</taxon>
        <taxon>Philodinida</taxon>
        <taxon>Philodinidae</taxon>
        <taxon>Rotaria</taxon>
    </lineage>
</organism>
<keyword evidence="2" id="KW-0378">Hydrolase</keyword>
<proteinExistence type="inferred from homology"/>
<sequence length="138" mass="15114">MITDSKSFTASIAPSENILPILVDYNISQITPYLYVTAEDTAREFSKVFSHGIGCVINVAQELPQIMFPPQTGIESFKYPIIDTPAFPALHYFDVVADRIAVNTASNRRTLFLSDKTSSSTITNGLFVGEIEATNSST</sequence>
<evidence type="ECO:0000313" key="5">
    <source>
        <dbReference type="Proteomes" id="UP000663866"/>
    </source>
</evidence>
<keyword evidence="3" id="KW-0904">Protein phosphatase</keyword>
<name>A0A820WW93_9BILA</name>
<dbReference type="SUPFAM" id="SSF52799">
    <property type="entry name" value="(Phosphotyrosine protein) phosphatases II"/>
    <property type="match status" value="1"/>
</dbReference>
<dbReference type="PANTHER" id="PTHR45961">
    <property type="entry name" value="IP21249P"/>
    <property type="match status" value="1"/>
</dbReference>
<comment type="caution">
    <text evidence="4">The sequence shown here is derived from an EMBL/GenBank/DDBJ whole genome shotgun (WGS) entry which is preliminary data.</text>
</comment>
<evidence type="ECO:0000313" key="4">
    <source>
        <dbReference type="EMBL" id="CAF4523895.1"/>
    </source>
</evidence>
<dbReference type="Gene3D" id="3.90.190.10">
    <property type="entry name" value="Protein tyrosine phosphatase superfamily"/>
    <property type="match status" value="1"/>
</dbReference>
<evidence type="ECO:0000256" key="3">
    <source>
        <dbReference type="ARBA" id="ARBA00022912"/>
    </source>
</evidence>
<dbReference type="PANTHER" id="PTHR45961:SF6">
    <property type="entry name" value="IP21249P"/>
    <property type="match status" value="1"/>
</dbReference>
<comment type="similarity">
    <text evidence="1">Belongs to the protein-tyrosine phosphatase family. Non-receptor class dual specificity subfamily.</text>
</comment>
<evidence type="ECO:0000256" key="1">
    <source>
        <dbReference type="ARBA" id="ARBA00008601"/>
    </source>
</evidence>
<dbReference type="AlphaFoldDB" id="A0A820WW93"/>
<dbReference type="GO" id="GO:0004721">
    <property type="term" value="F:phosphoprotein phosphatase activity"/>
    <property type="evidence" value="ECO:0007669"/>
    <property type="project" value="UniProtKB-KW"/>
</dbReference>
<dbReference type="EMBL" id="CAJOBG010056801">
    <property type="protein sequence ID" value="CAF4523895.1"/>
    <property type="molecule type" value="Genomic_DNA"/>
</dbReference>
<protein>
    <submittedName>
        <fullName evidence="4">Uncharacterized protein</fullName>
    </submittedName>
</protein>
<dbReference type="InterPro" id="IPR029021">
    <property type="entry name" value="Prot-tyrosine_phosphatase-like"/>
</dbReference>
<keyword evidence="5" id="KW-1185">Reference proteome</keyword>